<sequence>MSCRSAIACLLAALAASACTRPDDAANQATPAASGEVSSGEVSAAGGAPAPSAVTKFDRSHAGETPPAVAFTDAAGQSVTLSTFKGHPVLVNLWATWCAPCVKELPTLDALAKQGKLSVAAISQDSDPAKAAAFLKERKLTDLTPYRDEKMGLSLAYQATLPMTVLLGSDGKEVWRKLGDTDWTGPEAAKMLAEAK</sequence>
<dbReference type="GO" id="GO:0015036">
    <property type="term" value="F:disulfide oxidoreductase activity"/>
    <property type="evidence" value="ECO:0007669"/>
    <property type="project" value="UniProtKB-ARBA"/>
</dbReference>
<dbReference type="CDD" id="cd02966">
    <property type="entry name" value="TlpA_like_family"/>
    <property type="match status" value="1"/>
</dbReference>
<feature type="compositionally biased region" description="Low complexity" evidence="4">
    <location>
        <begin position="32"/>
        <end position="53"/>
    </location>
</feature>
<dbReference type="PROSITE" id="PS51257">
    <property type="entry name" value="PROKAR_LIPOPROTEIN"/>
    <property type="match status" value="1"/>
</dbReference>
<keyword evidence="7" id="KW-0413">Isomerase</keyword>
<dbReference type="PANTHER" id="PTHR42852:SF13">
    <property type="entry name" value="PROTEIN DIPZ"/>
    <property type="match status" value="1"/>
</dbReference>
<dbReference type="Gene3D" id="3.40.30.10">
    <property type="entry name" value="Glutaredoxin"/>
    <property type="match status" value="1"/>
</dbReference>
<dbReference type="AlphaFoldDB" id="A0A840EZA0"/>
<dbReference type="InterPro" id="IPR050553">
    <property type="entry name" value="Thioredoxin_ResA/DsbE_sf"/>
</dbReference>
<keyword evidence="8" id="KW-1185">Reference proteome</keyword>
<dbReference type="InterPro" id="IPR017937">
    <property type="entry name" value="Thioredoxin_CS"/>
</dbReference>
<gene>
    <name evidence="7" type="ORF">GGQ80_000229</name>
</gene>
<organism evidence="7 8">
    <name type="scientific">Sphingomonas jinjuensis</name>
    <dbReference type="NCBI Taxonomy" id="535907"/>
    <lineage>
        <taxon>Bacteria</taxon>
        <taxon>Pseudomonadati</taxon>
        <taxon>Pseudomonadota</taxon>
        <taxon>Alphaproteobacteria</taxon>
        <taxon>Sphingomonadales</taxon>
        <taxon>Sphingomonadaceae</taxon>
        <taxon>Sphingomonas</taxon>
    </lineage>
</organism>
<evidence type="ECO:0000256" key="1">
    <source>
        <dbReference type="ARBA" id="ARBA00004196"/>
    </source>
</evidence>
<dbReference type="Proteomes" id="UP000529795">
    <property type="component" value="Unassembled WGS sequence"/>
</dbReference>
<dbReference type="EMBL" id="JACIEV010000001">
    <property type="protein sequence ID" value="MBB4152353.1"/>
    <property type="molecule type" value="Genomic_DNA"/>
</dbReference>
<evidence type="ECO:0000256" key="4">
    <source>
        <dbReference type="SAM" id="MobiDB-lite"/>
    </source>
</evidence>
<proteinExistence type="predicted"/>
<keyword evidence="5" id="KW-0732">Signal</keyword>
<dbReference type="InterPro" id="IPR036249">
    <property type="entry name" value="Thioredoxin-like_sf"/>
</dbReference>
<evidence type="ECO:0000256" key="5">
    <source>
        <dbReference type="SAM" id="SignalP"/>
    </source>
</evidence>
<feature type="signal peptide" evidence="5">
    <location>
        <begin position="1"/>
        <end position="25"/>
    </location>
</feature>
<comment type="subcellular location">
    <subcellularLocation>
        <location evidence="1">Cell envelope</location>
    </subcellularLocation>
</comment>
<dbReference type="PROSITE" id="PS00194">
    <property type="entry name" value="THIOREDOXIN_1"/>
    <property type="match status" value="1"/>
</dbReference>
<dbReference type="InterPro" id="IPR013740">
    <property type="entry name" value="Redoxin"/>
</dbReference>
<dbReference type="GO" id="GO:0030313">
    <property type="term" value="C:cell envelope"/>
    <property type="evidence" value="ECO:0007669"/>
    <property type="project" value="UniProtKB-SubCell"/>
</dbReference>
<keyword evidence="2" id="KW-0201">Cytochrome c-type biogenesis</keyword>
<dbReference type="RefSeq" id="WP_183981893.1">
    <property type="nucleotide sequence ID" value="NZ_JACIEV010000001.1"/>
</dbReference>
<comment type="caution">
    <text evidence="7">The sequence shown here is derived from an EMBL/GenBank/DDBJ whole genome shotgun (WGS) entry which is preliminary data.</text>
</comment>
<dbReference type="PANTHER" id="PTHR42852">
    <property type="entry name" value="THIOL:DISULFIDE INTERCHANGE PROTEIN DSBE"/>
    <property type="match status" value="1"/>
</dbReference>
<dbReference type="GO" id="GO:0017004">
    <property type="term" value="P:cytochrome complex assembly"/>
    <property type="evidence" value="ECO:0007669"/>
    <property type="project" value="UniProtKB-KW"/>
</dbReference>
<evidence type="ECO:0000256" key="2">
    <source>
        <dbReference type="ARBA" id="ARBA00022748"/>
    </source>
</evidence>
<dbReference type="InterPro" id="IPR013766">
    <property type="entry name" value="Thioredoxin_domain"/>
</dbReference>
<dbReference type="Pfam" id="PF08534">
    <property type="entry name" value="Redoxin"/>
    <property type="match status" value="1"/>
</dbReference>
<evidence type="ECO:0000313" key="8">
    <source>
        <dbReference type="Proteomes" id="UP000529795"/>
    </source>
</evidence>
<keyword evidence="3" id="KW-0676">Redox-active center</keyword>
<feature type="domain" description="Thioredoxin" evidence="6">
    <location>
        <begin position="60"/>
        <end position="196"/>
    </location>
</feature>
<dbReference type="GO" id="GO:0016853">
    <property type="term" value="F:isomerase activity"/>
    <property type="evidence" value="ECO:0007669"/>
    <property type="project" value="UniProtKB-KW"/>
</dbReference>
<evidence type="ECO:0000313" key="7">
    <source>
        <dbReference type="EMBL" id="MBB4152353.1"/>
    </source>
</evidence>
<reference evidence="7 8" key="1">
    <citation type="submission" date="2020-08" db="EMBL/GenBank/DDBJ databases">
        <title>Genomic Encyclopedia of Type Strains, Phase IV (KMG-IV): sequencing the most valuable type-strain genomes for metagenomic binning, comparative biology and taxonomic classification.</title>
        <authorList>
            <person name="Goeker M."/>
        </authorList>
    </citation>
    <scope>NUCLEOTIDE SEQUENCE [LARGE SCALE GENOMIC DNA]</scope>
    <source>
        <strain evidence="7 8">YC6723</strain>
    </source>
</reference>
<dbReference type="SUPFAM" id="SSF52833">
    <property type="entry name" value="Thioredoxin-like"/>
    <property type="match status" value="1"/>
</dbReference>
<evidence type="ECO:0000256" key="3">
    <source>
        <dbReference type="ARBA" id="ARBA00023284"/>
    </source>
</evidence>
<accession>A0A840EZA0</accession>
<protein>
    <submittedName>
        <fullName evidence="7">Thiol-disulfide isomerase/thioredoxin</fullName>
    </submittedName>
</protein>
<evidence type="ECO:0000259" key="6">
    <source>
        <dbReference type="PROSITE" id="PS51352"/>
    </source>
</evidence>
<feature type="chain" id="PRO_5032953524" evidence="5">
    <location>
        <begin position="26"/>
        <end position="196"/>
    </location>
</feature>
<dbReference type="PROSITE" id="PS51352">
    <property type="entry name" value="THIOREDOXIN_2"/>
    <property type="match status" value="1"/>
</dbReference>
<name>A0A840EZA0_9SPHN</name>
<feature type="region of interest" description="Disordered" evidence="4">
    <location>
        <begin position="25"/>
        <end position="61"/>
    </location>
</feature>